<dbReference type="EMBL" id="LAZR01032479">
    <property type="protein sequence ID" value="KKL50771.1"/>
    <property type="molecule type" value="Genomic_DNA"/>
</dbReference>
<protein>
    <submittedName>
        <fullName evidence="1">Uncharacterized protein</fullName>
    </submittedName>
</protein>
<comment type="caution">
    <text evidence="1">The sequence shown here is derived from an EMBL/GenBank/DDBJ whole genome shotgun (WGS) entry which is preliminary data.</text>
</comment>
<accession>A0A0F9DAP3</accession>
<dbReference type="AlphaFoldDB" id="A0A0F9DAP3"/>
<proteinExistence type="predicted"/>
<evidence type="ECO:0000313" key="1">
    <source>
        <dbReference type="EMBL" id="KKL50771.1"/>
    </source>
</evidence>
<name>A0A0F9DAP3_9ZZZZ</name>
<reference evidence="1" key="1">
    <citation type="journal article" date="2015" name="Nature">
        <title>Complex archaea that bridge the gap between prokaryotes and eukaryotes.</title>
        <authorList>
            <person name="Spang A."/>
            <person name="Saw J.H."/>
            <person name="Jorgensen S.L."/>
            <person name="Zaremba-Niedzwiedzka K."/>
            <person name="Martijn J."/>
            <person name="Lind A.E."/>
            <person name="van Eijk R."/>
            <person name="Schleper C."/>
            <person name="Guy L."/>
            <person name="Ettema T.J."/>
        </authorList>
    </citation>
    <scope>NUCLEOTIDE SEQUENCE</scope>
</reference>
<sequence>LTGDQKRKAIDQITLWMIQQSKEKVEGAKELKKVIDEKRDILFQRR</sequence>
<feature type="non-terminal residue" evidence="1">
    <location>
        <position position="1"/>
    </location>
</feature>
<gene>
    <name evidence="1" type="ORF">LCGC14_2302210</name>
</gene>
<organism evidence="1">
    <name type="scientific">marine sediment metagenome</name>
    <dbReference type="NCBI Taxonomy" id="412755"/>
    <lineage>
        <taxon>unclassified sequences</taxon>
        <taxon>metagenomes</taxon>
        <taxon>ecological metagenomes</taxon>
    </lineage>
</organism>